<dbReference type="InterPro" id="IPR012373">
    <property type="entry name" value="Ferrdict_sens_TM"/>
</dbReference>
<evidence type="ECO:0000313" key="5">
    <source>
        <dbReference type="Proteomes" id="UP000186351"/>
    </source>
</evidence>
<dbReference type="InterPro" id="IPR032508">
    <property type="entry name" value="FecR_C"/>
</dbReference>
<dbReference type="InterPro" id="IPR006860">
    <property type="entry name" value="FecR"/>
</dbReference>
<keyword evidence="5" id="KW-1185">Reference proteome</keyword>
<dbReference type="PIRSF" id="PIRSF018266">
    <property type="entry name" value="FecR"/>
    <property type="match status" value="1"/>
</dbReference>
<dbReference type="RefSeq" id="WP_068961513.1">
    <property type="nucleotide sequence ID" value="NZ_CAJTAP010000001.1"/>
</dbReference>
<feature type="transmembrane region" description="Helical" evidence="1">
    <location>
        <begin position="89"/>
        <end position="111"/>
    </location>
</feature>
<feature type="domain" description="FecR protein" evidence="2">
    <location>
        <begin position="122"/>
        <end position="200"/>
    </location>
</feature>
<keyword evidence="1" id="KW-0472">Membrane</keyword>
<dbReference type="GO" id="GO:0016989">
    <property type="term" value="F:sigma factor antagonist activity"/>
    <property type="evidence" value="ECO:0007669"/>
    <property type="project" value="TreeGrafter"/>
</dbReference>
<protein>
    <recommendedName>
        <fullName evidence="6">DUF4974 domain-containing protein</fullName>
    </recommendedName>
</protein>
<name>A0A1B1SBR4_9BACT</name>
<dbReference type="KEGG" id="pary:A4V02_11230"/>
<accession>A0A1B1SBR4</accession>
<feature type="domain" description="Protein FecR C-terminal" evidence="3">
    <location>
        <begin position="263"/>
        <end position="329"/>
    </location>
</feature>
<dbReference type="STRING" id="1796646.A4V02_11230"/>
<dbReference type="AlphaFoldDB" id="A0A1B1SBR4"/>
<evidence type="ECO:0000313" key="4">
    <source>
        <dbReference type="EMBL" id="ANU64225.1"/>
    </source>
</evidence>
<proteinExistence type="predicted"/>
<dbReference type="PANTHER" id="PTHR30273">
    <property type="entry name" value="PERIPLASMIC SIGNAL SENSOR AND SIGMA FACTOR ACTIVATOR FECR-RELATED"/>
    <property type="match status" value="1"/>
</dbReference>
<dbReference type="Pfam" id="PF04773">
    <property type="entry name" value="FecR"/>
    <property type="match status" value="1"/>
</dbReference>
<evidence type="ECO:0000259" key="3">
    <source>
        <dbReference type="Pfam" id="PF16344"/>
    </source>
</evidence>
<dbReference type="Gene3D" id="3.55.50.30">
    <property type="match status" value="1"/>
</dbReference>
<evidence type="ECO:0000256" key="1">
    <source>
        <dbReference type="SAM" id="Phobius"/>
    </source>
</evidence>
<dbReference type="Gene3D" id="2.60.120.1440">
    <property type="match status" value="1"/>
</dbReference>
<evidence type="ECO:0000259" key="2">
    <source>
        <dbReference type="Pfam" id="PF04773"/>
    </source>
</evidence>
<organism evidence="4 5">
    <name type="scientific">Muribaculum intestinale</name>
    <dbReference type="NCBI Taxonomy" id="1796646"/>
    <lineage>
        <taxon>Bacteria</taxon>
        <taxon>Pseudomonadati</taxon>
        <taxon>Bacteroidota</taxon>
        <taxon>Bacteroidia</taxon>
        <taxon>Bacteroidales</taxon>
        <taxon>Muribaculaceae</taxon>
        <taxon>Muribaculum</taxon>
    </lineage>
</organism>
<dbReference type="EMBL" id="CP015402">
    <property type="protein sequence ID" value="ANU64225.1"/>
    <property type="molecule type" value="Genomic_DNA"/>
</dbReference>
<gene>
    <name evidence="4" type="ORF">A4V02_11230</name>
</gene>
<dbReference type="GeneID" id="65537444"/>
<reference evidence="5" key="1">
    <citation type="submission" date="2016-04" db="EMBL/GenBank/DDBJ databases">
        <title>Complete Genome Sequences of Twelve Strains of a Stable Defined Moderately Diverse Mouse Microbiota 2 (sDMDMm2).</title>
        <authorList>
            <person name="Uchimura Y."/>
            <person name="Wyss M."/>
            <person name="Brugiroux S."/>
            <person name="Limenitakis J.P."/>
            <person name="Stecher B."/>
            <person name="McCoy K.D."/>
            <person name="Macpherson A.J."/>
        </authorList>
    </citation>
    <scope>NUCLEOTIDE SEQUENCE [LARGE SCALE GENOMIC DNA]</scope>
    <source>
        <strain evidence="5">YL27</strain>
    </source>
</reference>
<evidence type="ECO:0008006" key="6">
    <source>
        <dbReference type="Google" id="ProtNLM"/>
    </source>
</evidence>
<dbReference type="Pfam" id="PF16344">
    <property type="entry name" value="FecR_C"/>
    <property type="match status" value="1"/>
</dbReference>
<accession>A0A1Z2XGW7</accession>
<keyword evidence="1" id="KW-0812">Transmembrane</keyword>
<sequence length="332" mass="36960">MIHHTPDDYDLIVGYLGASRDIPDEEREKIESWILDHSDEHRLSESIARIWASGEDMSGKVNMAGLIRLLQSIETPASRNGRYYSPAGIIWRVAAVAAVLTALVFGTVNMLDNRLSEPDMMLVTATGSVGEFTLPDGSHVWLNGGTTLVYNRDFSAGGFRKVKIDGEAYFDVAHDNDCPFIVDMDDMQIQVTGTEFDVRNYTACRTHDIILREGSINVSGPWGDKHVTMAPGEMLVFNRETGKVMLSHTDADNYCRWFERFSIFDNEPLSDILINVSRRYGVDLKIESGVDTSFCLSVTMGGESLESIMGVLSYLSPIAYEIRGNTLYVSAE</sequence>
<dbReference type="Proteomes" id="UP000186351">
    <property type="component" value="Chromosome"/>
</dbReference>
<dbReference type="OrthoDB" id="1493027at2"/>
<dbReference type="PANTHER" id="PTHR30273:SF2">
    <property type="entry name" value="PROTEIN FECR"/>
    <property type="match status" value="1"/>
</dbReference>
<keyword evidence="1" id="KW-1133">Transmembrane helix</keyword>